<dbReference type="InterPro" id="IPR000868">
    <property type="entry name" value="Isochorismatase-like_dom"/>
</dbReference>
<organism evidence="2 3">
    <name type="scientific">Piscinibacter gummiphilus</name>
    <dbReference type="NCBI Taxonomy" id="946333"/>
    <lineage>
        <taxon>Bacteria</taxon>
        <taxon>Pseudomonadati</taxon>
        <taxon>Pseudomonadota</taxon>
        <taxon>Betaproteobacteria</taxon>
        <taxon>Burkholderiales</taxon>
        <taxon>Sphaerotilaceae</taxon>
        <taxon>Piscinibacter</taxon>
    </lineage>
</organism>
<keyword evidence="3" id="KW-1185">Reference proteome</keyword>
<dbReference type="Proteomes" id="UP000193427">
    <property type="component" value="Chromosome"/>
</dbReference>
<reference evidence="2 3" key="1">
    <citation type="submission" date="2016-04" db="EMBL/GenBank/DDBJ databases">
        <title>Complete genome sequence of natural rubber-degrading, novel Gram-negative bacterium, Rhizobacter gummiphilus strain NS21.</title>
        <authorList>
            <person name="Tabata M."/>
            <person name="Kasai D."/>
            <person name="Fukuda M."/>
        </authorList>
    </citation>
    <scope>NUCLEOTIDE SEQUENCE [LARGE SCALE GENOMIC DNA]</scope>
    <source>
        <strain evidence="2 3">NS21</strain>
    </source>
</reference>
<dbReference type="KEGG" id="rgu:A4W93_25700"/>
<dbReference type="EMBL" id="CP015118">
    <property type="protein sequence ID" value="ARN23030.1"/>
    <property type="molecule type" value="Genomic_DNA"/>
</dbReference>
<dbReference type="Pfam" id="PF00857">
    <property type="entry name" value="Isochorismatase"/>
    <property type="match status" value="1"/>
</dbReference>
<dbReference type="STRING" id="946333.A4W93_25700"/>
<name>A0A1W6LFN3_9BURK</name>
<dbReference type="InterPro" id="IPR050272">
    <property type="entry name" value="Isochorismatase-like_hydrls"/>
</dbReference>
<dbReference type="OrthoDB" id="5360912at2"/>
<protein>
    <submittedName>
        <fullName evidence="2">Isochorismatase</fullName>
    </submittedName>
</protein>
<dbReference type="PANTHER" id="PTHR43540:SF6">
    <property type="entry name" value="ISOCHORISMATASE-LIKE DOMAIN-CONTAINING PROTEIN"/>
    <property type="match status" value="1"/>
</dbReference>
<accession>A0A1W6LFN3</accession>
<feature type="domain" description="Isochorismatase-like" evidence="1">
    <location>
        <begin position="7"/>
        <end position="179"/>
    </location>
</feature>
<sequence length="212" mass="22669">MTAPRRALVVIDVQNEYFTGNLPIEFPPVATSLPNIGRTMDAATAAGIPVVVVQHTAPAGAPIFDKGTPGWDLHPEIARRPHDHHVHKREASVFTGTEFGAWVSAQGIDTLTIVGYMTHNCDVSTVMQASHLGLKAEFLSDATGALPYENAAGRVSAEEIHRAFSVVLHSNFAAVATTDQWLAAVRAGEALPMDNVPMSNRRARETAAGRNA</sequence>
<evidence type="ECO:0000313" key="2">
    <source>
        <dbReference type="EMBL" id="ARN23030.1"/>
    </source>
</evidence>
<dbReference type="RefSeq" id="WP_085753343.1">
    <property type="nucleotide sequence ID" value="NZ_BSPR01000015.1"/>
</dbReference>
<dbReference type="AlphaFoldDB" id="A0A1W6LFN3"/>
<dbReference type="Gene3D" id="3.40.50.850">
    <property type="entry name" value="Isochorismatase-like"/>
    <property type="match status" value="1"/>
</dbReference>
<dbReference type="CDD" id="cd01014">
    <property type="entry name" value="nicotinamidase_related"/>
    <property type="match status" value="1"/>
</dbReference>
<dbReference type="SUPFAM" id="SSF52499">
    <property type="entry name" value="Isochorismatase-like hydrolases"/>
    <property type="match status" value="1"/>
</dbReference>
<dbReference type="InterPro" id="IPR036380">
    <property type="entry name" value="Isochorismatase-like_sf"/>
</dbReference>
<evidence type="ECO:0000313" key="3">
    <source>
        <dbReference type="Proteomes" id="UP000193427"/>
    </source>
</evidence>
<evidence type="ECO:0000259" key="1">
    <source>
        <dbReference type="Pfam" id="PF00857"/>
    </source>
</evidence>
<proteinExistence type="predicted"/>
<gene>
    <name evidence="2" type="ORF">A4W93_25700</name>
</gene>
<dbReference type="PANTHER" id="PTHR43540">
    <property type="entry name" value="PEROXYUREIDOACRYLATE/UREIDOACRYLATE AMIDOHYDROLASE-RELATED"/>
    <property type="match status" value="1"/>
</dbReference>